<keyword evidence="3 6" id="KW-0812">Transmembrane</keyword>
<evidence type="ECO:0000313" key="8">
    <source>
        <dbReference type="EMBL" id="QUD88640.1"/>
    </source>
</evidence>
<dbReference type="Gene3D" id="1.20.1250.20">
    <property type="entry name" value="MFS general substrate transporter like domains"/>
    <property type="match status" value="1"/>
</dbReference>
<dbReference type="Pfam" id="PF07690">
    <property type="entry name" value="MFS_1"/>
    <property type="match status" value="1"/>
</dbReference>
<feature type="transmembrane region" description="Helical" evidence="6">
    <location>
        <begin position="245"/>
        <end position="262"/>
    </location>
</feature>
<dbReference type="PANTHER" id="PTHR43124:SF10">
    <property type="entry name" value="PURINE EFFLUX PUMP PBUE"/>
    <property type="match status" value="1"/>
</dbReference>
<dbReference type="Proteomes" id="UP000676409">
    <property type="component" value="Chromosome"/>
</dbReference>
<sequence>MSERAPFDVNSRSAVASAVFLGTLGVISFIVQPGIVQGFVSSLHMSEARANDMVGIEMMGVALATILTAAIGERIDWRRLLASALIIGVVGDLASAFATNGALLPAARFVAGVGHGAVISLSFTFVGLTVRPDRNIAFYLVALLSYGAVGLWALPSLLARFGFQPVFLFFAAVTAIGLVTVPYVPRSSQHREEISPTAVQLGARVIVVGLAGVLAYNIAQGIAWANLALIGGAARLADQTVADDLFLSQLIAVAGALLSVALAGMGRRALMIAVGVAGGALFIALLTGQPGALLFLVAVCGFNFLWNFVLPFILSAVGDLDLHGRVMGPAIAMQMIGLGLGPILSGRLIQGGGFLQVEMACIGFFALSLALLAGPLTAHRRMIAARDAVLA</sequence>
<keyword evidence="2" id="KW-1003">Cell membrane</keyword>
<dbReference type="KEGG" id="caul:KCG34_01770"/>
<keyword evidence="5 6" id="KW-0472">Membrane</keyword>
<evidence type="ECO:0000256" key="1">
    <source>
        <dbReference type="ARBA" id="ARBA00004651"/>
    </source>
</evidence>
<evidence type="ECO:0000256" key="5">
    <source>
        <dbReference type="ARBA" id="ARBA00023136"/>
    </source>
</evidence>
<evidence type="ECO:0000313" key="9">
    <source>
        <dbReference type="Proteomes" id="UP000676409"/>
    </source>
</evidence>
<gene>
    <name evidence="8" type="ORF">KCG34_01770</name>
</gene>
<keyword evidence="4 6" id="KW-1133">Transmembrane helix</keyword>
<evidence type="ECO:0000256" key="6">
    <source>
        <dbReference type="SAM" id="Phobius"/>
    </source>
</evidence>
<organism evidence="8 9">
    <name type="scientific">Phenylobacterium montanum</name>
    <dbReference type="NCBI Taxonomy" id="2823693"/>
    <lineage>
        <taxon>Bacteria</taxon>
        <taxon>Pseudomonadati</taxon>
        <taxon>Pseudomonadota</taxon>
        <taxon>Alphaproteobacteria</taxon>
        <taxon>Caulobacterales</taxon>
        <taxon>Caulobacteraceae</taxon>
        <taxon>Phenylobacterium</taxon>
    </lineage>
</organism>
<dbReference type="RefSeq" id="WP_211938690.1">
    <property type="nucleotide sequence ID" value="NZ_CP073078.1"/>
</dbReference>
<feature type="transmembrane region" description="Helical" evidence="6">
    <location>
        <begin position="53"/>
        <end position="72"/>
    </location>
</feature>
<feature type="transmembrane region" description="Helical" evidence="6">
    <location>
        <begin position="357"/>
        <end position="376"/>
    </location>
</feature>
<dbReference type="InterPro" id="IPR020846">
    <property type="entry name" value="MFS_dom"/>
</dbReference>
<feature type="transmembrane region" description="Helical" evidence="6">
    <location>
        <begin position="136"/>
        <end position="154"/>
    </location>
</feature>
<dbReference type="AlphaFoldDB" id="A0A975G041"/>
<reference evidence="8" key="1">
    <citation type="submission" date="2021-04" db="EMBL/GenBank/DDBJ databases">
        <title>The complete genome sequence of Caulobacter sp. S6.</title>
        <authorList>
            <person name="Tang Y."/>
            <person name="Ouyang W."/>
            <person name="Liu Q."/>
            <person name="Huang B."/>
            <person name="Guo Z."/>
            <person name="Lei P."/>
        </authorList>
    </citation>
    <scope>NUCLEOTIDE SEQUENCE</scope>
    <source>
        <strain evidence="8">S6</strain>
    </source>
</reference>
<feature type="transmembrane region" description="Helical" evidence="6">
    <location>
        <begin position="12"/>
        <end position="33"/>
    </location>
</feature>
<dbReference type="PROSITE" id="PS50850">
    <property type="entry name" value="MFS"/>
    <property type="match status" value="1"/>
</dbReference>
<evidence type="ECO:0000259" key="7">
    <source>
        <dbReference type="PROSITE" id="PS50850"/>
    </source>
</evidence>
<feature type="transmembrane region" description="Helical" evidence="6">
    <location>
        <begin position="205"/>
        <end position="225"/>
    </location>
</feature>
<feature type="transmembrane region" description="Helical" evidence="6">
    <location>
        <begin position="269"/>
        <end position="286"/>
    </location>
</feature>
<comment type="subcellular location">
    <subcellularLocation>
        <location evidence="1">Cell membrane</location>
        <topology evidence="1">Multi-pass membrane protein</topology>
    </subcellularLocation>
</comment>
<feature type="transmembrane region" description="Helical" evidence="6">
    <location>
        <begin position="84"/>
        <end position="103"/>
    </location>
</feature>
<evidence type="ECO:0000256" key="2">
    <source>
        <dbReference type="ARBA" id="ARBA00022475"/>
    </source>
</evidence>
<evidence type="ECO:0000256" key="3">
    <source>
        <dbReference type="ARBA" id="ARBA00022692"/>
    </source>
</evidence>
<dbReference type="EMBL" id="CP073078">
    <property type="protein sequence ID" value="QUD88640.1"/>
    <property type="molecule type" value="Genomic_DNA"/>
</dbReference>
<dbReference type="InterPro" id="IPR011701">
    <property type="entry name" value="MFS"/>
</dbReference>
<feature type="domain" description="Major facilitator superfamily (MFS) profile" evidence="7">
    <location>
        <begin position="11"/>
        <end position="378"/>
    </location>
</feature>
<dbReference type="SUPFAM" id="SSF103473">
    <property type="entry name" value="MFS general substrate transporter"/>
    <property type="match status" value="1"/>
</dbReference>
<dbReference type="PANTHER" id="PTHR43124">
    <property type="entry name" value="PURINE EFFLUX PUMP PBUE"/>
    <property type="match status" value="1"/>
</dbReference>
<dbReference type="GO" id="GO:0005886">
    <property type="term" value="C:plasma membrane"/>
    <property type="evidence" value="ECO:0007669"/>
    <property type="project" value="UniProtKB-SubCell"/>
</dbReference>
<proteinExistence type="predicted"/>
<dbReference type="InterPro" id="IPR050189">
    <property type="entry name" value="MFS_Efflux_Transporters"/>
</dbReference>
<name>A0A975G041_9CAUL</name>
<keyword evidence="9" id="KW-1185">Reference proteome</keyword>
<protein>
    <submittedName>
        <fullName evidence="8">MFS transporter</fullName>
    </submittedName>
</protein>
<feature type="transmembrane region" description="Helical" evidence="6">
    <location>
        <begin position="109"/>
        <end position="129"/>
    </location>
</feature>
<evidence type="ECO:0000256" key="4">
    <source>
        <dbReference type="ARBA" id="ARBA00022989"/>
    </source>
</evidence>
<feature type="transmembrane region" description="Helical" evidence="6">
    <location>
        <begin position="292"/>
        <end position="314"/>
    </location>
</feature>
<dbReference type="GO" id="GO:0022857">
    <property type="term" value="F:transmembrane transporter activity"/>
    <property type="evidence" value="ECO:0007669"/>
    <property type="project" value="InterPro"/>
</dbReference>
<feature type="transmembrane region" description="Helical" evidence="6">
    <location>
        <begin position="326"/>
        <end position="345"/>
    </location>
</feature>
<accession>A0A975G041</accession>
<dbReference type="InterPro" id="IPR036259">
    <property type="entry name" value="MFS_trans_sf"/>
</dbReference>
<feature type="transmembrane region" description="Helical" evidence="6">
    <location>
        <begin position="166"/>
        <end position="184"/>
    </location>
</feature>